<dbReference type="GO" id="GO:0005737">
    <property type="term" value="C:cytoplasm"/>
    <property type="evidence" value="ECO:0007669"/>
    <property type="project" value="TreeGrafter"/>
</dbReference>
<dbReference type="Proteomes" id="UP000192050">
    <property type="component" value="Chromosome"/>
</dbReference>
<dbReference type="AlphaFoldDB" id="A0A1V0N5W9"/>
<evidence type="ECO:0000256" key="2">
    <source>
        <dbReference type="ARBA" id="ARBA00006576"/>
    </source>
</evidence>
<keyword evidence="4" id="KW-0378">Hydrolase</keyword>
<keyword evidence="9" id="KW-1185">Reference proteome</keyword>
<evidence type="ECO:0000256" key="5">
    <source>
        <dbReference type="ARBA" id="ARBA00022833"/>
    </source>
</evidence>
<dbReference type="GeneID" id="16024902"/>
<dbReference type="InterPro" id="IPR015517">
    <property type="entry name" value="dCMP_deaminase-rel"/>
</dbReference>
<keyword evidence="5" id="KW-0862">Zinc</keyword>
<dbReference type="InterPro" id="IPR002125">
    <property type="entry name" value="CMP_dCMP_dom"/>
</dbReference>
<feature type="domain" description="CMP/dCMP-type deaminase" evidence="6">
    <location>
        <begin position="9"/>
        <end position="142"/>
    </location>
</feature>
<dbReference type="STRING" id="74969.FAD_1635"/>
<evidence type="ECO:0000256" key="4">
    <source>
        <dbReference type="ARBA" id="ARBA00022801"/>
    </source>
</evidence>
<dbReference type="Gene3D" id="3.40.140.10">
    <property type="entry name" value="Cytidine Deaminase, domain 2"/>
    <property type="match status" value="1"/>
</dbReference>
<evidence type="ECO:0000256" key="3">
    <source>
        <dbReference type="ARBA" id="ARBA00022723"/>
    </source>
</evidence>
<evidence type="ECO:0000256" key="1">
    <source>
        <dbReference type="ARBA" id="ARBA00001947"/>
    </source>
</evidence>
<dbReference type="GO" id="GO:0006220">
    <property type="term" value="P:pyrimidine nucleotide metabolic process"/>
    <property type="evidence" value="ECO:0007669"/>
    <property type="project" value="InterPro"/>
</dbReference>
<dbReference type="PROSITE" id="PS00903">
    <property type="entry name" value="CYT_DCMP_DEAMINASES_1"/>
    <property type="match status" value="1"/>
</dbReference>
<name>A0A1V0N5W9_9ARCH</name>
<accession>A0A1V0N5W9</accession>
<evidence type="ECO:0000313" key="7">
    <source>
        <dbReference type="EMBL" id="ARD85479.1"/>
    </source>
</evidence>
<reference evidence="8 10" key="2">
    <citation type="submission" date="2020-05" db="EMBL/GenBank/DDBJ databases">
        <authorList>
            <person name="Zhang R."/>
        </authorList>
    </citation>
    <scope>NUCLEOTIDE SEQUENCE [LARGE SCALE GENOMIC DNA]</scope>
    <source>
        <strain evidence="8 10">DSM 28986</strain>
    </source>
</reference>
<evidence type="ECO:0000313" key="9">
    <source>
        <dbReference type="Proteomes" id="UP000192050"/>
    </source>
</evidence>
<dbReference type="InterPro" id="IPR016473">
    <property type="entry name" value="dCMP_deaminase"/>
</dbReference>
<dbReference type="GO" id="GO:0004132">
    <property type="term" value="F:dCMP deaminase activity"/>
    <property type="evidence" value="ECO:0007669"/>
    <property type="project" value="InterPro"/>
</dbReference>
<dbReference type="GO" id="GO:0008270">
    <property type="term" value="F:zinc ion binding"/>
    <property type="evidence" value="ECO:0007669"/>
    <property type="project" value="InterPro"/>
</dbReference>
<dbReference type="Proteomes" id="UP000546917">
    <property type="component" value="Unassembled WGS sequence"/>
</dbReference>
<dbReference type="CDD" id="cd01286">
    <property type="entry name" value="deoxycytidylate_deaminase"/>
    <property type="match status" value="1"/>
</dbReference>
<dbReference type="RefSeq" id="WP_009886767.1">
    <property type="nucleotide sequence ID" value="NZ_CP015363.1"/>
</dbReference>
<sequence length="172" mass="19236">MEERLKRPSWDEYFMRMAYLAASRSNCTRRKVGAVIVRDNNVLATGYNGPPSHTVNCDIVGCIRDELNVPSGERHELCRGLHAEQNAIIQAAVNGSSIKGSKIYVTTHPCVVCSKMIMNSSIEEIIFAEGYPDDLAELMLLESNITIRKFNLPDPEVESIIGIYYTHKTGED</sequence>
<evidence type="ECO:0000313" key="10">
    <source>
        <dbReference type="Proteomes" id="UP000546917"/>
    </source>
</evidence>
<dbReference type="PANTHER" id="PTHR11086:SF18">
    <property type="entry name" value="DEOXYCYTIDYLATE DEAMINASE"/>
    <property type="match status" value="1"/>
</dbReference>
<dbReference type="SUPFAM" id="SSF53927">
    <property type="entry name" value="Cytidine deaminase-like"/>
    <property type="match status" value="1"/>
</dbReference>
<dbReference type="EMBL" id="CP015363">
    <property type="protein sequence ID" value="ARD85479.1"/>
    <property type="molecule type" value="Genomic_DNA"/>
</dbReference>
<evidence type="ECO:0000259" key="6">
    <source>
        <dbReference type="PROSITE" id="PS51747"/>
    </source>
</evidence>
<dbReference type="Pfam" id="PF00383">
    <property type="entry name" value="dCMP_cyt_deam_1"/>
    <property type="match status" value="1"/>
</dbReference>
<keyword evidence="3" id="KW-0479">Metal-binding</keyword>
<organism evidence="7 9">
    <name type="scientific">Ferroplasma acidiphilum</name>
    <dbReference type="NCBI Taxonomy" id="74969"/>
    <lineage>
        <taxon>Archaea</taxon>
        <taxon>Methanobacteriati</taxon>
        <taxon>Thermoplasmatota</taxon>
        <taxon>Thermoplasmata</taxon>
        <taxon>Thermoplasmatales</taxon>
        <taxon>Ferroplasmaceae</taxon>
        <taxon>Ferroplasma</taxon>
    </lineage>
</organism>
<evidence type="ECO:0000313" key="8">
    <source>
        <dbReference type="EMBL" id="NOL59687.1"/>
    </source>
</evidence>
<dbReference type="InterPro" id="IPR035105">
    <property type="entry name" value="Deoxycytidylate_deaminase_dom"/>
</dbReference>
<dbReference type="InterPro" id="IPR016193">
    <property type="entry name" value="Cytidine_deaminase-like"/>
</dbReference>
<dbReference type="OrthoDB" id="7284at2157"/>
<comment type="cofactor">
    <cofactor evidence="1">
        <name>Zn(2+)</name>
        <dbReference type="ChEBI" id="CHEBI:29105"/>
    </cofactor>
</comment>
<dbReference type="PIRSF" id="PIRSF006019">
    <property type="entry name" value="dCMP_deaminase"/>
    <property type="match status" value="1"/>
</dbReference>
<dbReference type="KEGG" id="fai:FAD_1635"/>
<dbReference type="InterPro" id="IPR016192">
    <property type="entry name" value="APOBEC/CMP_deaminase_Zn-bd"/>
</dbReference>
<dbReference type="PANTHER" id="PTHR11086">
    <property type="entry name" value="DEOXYCYTIDYLATE DEAMINASE-RELATED"/>
    <property type="match status" value="1"/>
</dbReference>
<comment type="similarity">
    <text evidence="2">Belongs to the cytidine and deoxycytidylate deaminase family.</text>
</comment>
<protein>
    <submittedName>
        <fullName evidence="7 8">Deaminase</fullName>
    </submittedName>
</protein>
<dbReference type="EMBL" id="JABGBP010000074">
    <property type="protein sequence ID" value="NOL59687.1"/>
    <property type="molecule type" value="Genomic_DNA"/>
</dbReference>
<gene>
    <name evidence="7" type="ORF">FAD_1635</name>
    <name evidence="8" type="ORF">HLB00_02415</name>
</gene>
<dbReference type="PROSITE" id="PS51747">
    <property type="entry name" value="CYT_DCMP_DEAMINASES_2"/>
    <property type="match status" value="1"/>
</dbReference>
<reference evidence="7 9" key="1">
    <citation type="submission" date="2011-10" db="EMBL/GenBank/DDBJ databases">
        <title>Metabolic and evolutionary patterns in the extreme acidophile Ferroplasma acidiphilum.</title>
        <authorList>
            <person name="Golyshina O.V."/>
            <person name="Kozyavkin S.A."/>
            <person name="Tatusov R.L."/>
            <person name="Slesarev A.I."/>
            <person name="Golyshin P.N."/>
        </authorList>
    </citation>
    <scope>NUCLEOTIDE SEQUENCE [LARGE SCALE GENOMIC DNA]</scope>
    <source>
        <strain evidence="7">Berkeley</strain>
        <strain evidence="9">Y</strain>
    </source>
</reference>
<proteinExistence type="inferred from homology"/>